<dbReference type="EMBL" id="JACGWK010000004">
    <property type="protein sequence ID" value="KAL0358521.1"/>
    <property type="molecule type" value="Genomic_DNA"/>
</dbReference>
<feature type="region of interest" description="Disordered" evidence="1">
    <location>
        <begin position="1"/>
        <end position="45"/>
    </location>
</feature>
<proteinExistence type="predicted"/>
<sequence length="80" mass="9224">MPQQEHAKVDDPNLKLTPDRKSQPLVYDRTKVDGPSSKLNSSRTSSRIEFKHEFVIARVEEPRNISGKELDEDKNRSLPH</sequence>
<accession>A0AAW2PUM6</accession>
<feature type="compositionally biased region" description="Basic and acidic residues" evidence="1">
    <location>
        <begin position="1"/>
        <end position="32"/>
    </location>
</feature>
<name>A0AAW2PUM6_9LAMI</name>
<reference evidence="2" key="2">
    <citation type="journal article" date="2024" name="Plant">
        <title>Genomic evolution and insights into agronomic trait innovations of Sesamum species.</title>
        <authorList>
            <person name="Miao H."/>
            <person name="Wang L."/>
            <person name="Qu L."/>
            <person name="Liu H."/>
            <person name="Sun Y."/>
            <person name="Le M."/>
            <person name="Wang Q."/>
            <person name="Wei S."/>
            <person name="Zheng Y."/>
            <person name="Lin W."/>
            <person name="Duan Y."/>
            <person name="Cao H."/>
            <person name="Xiong S."/>
            <person name="Wang X."/>
            <person name="Wei L."/>
            <person name="Li C."/>
            <person name="Ma Q."/>
            <person name="Ju M."/>
            <person name="Zhao R."/>
            <person name="Li G."/>
            <person name="Mu C."/>
            <person name="Tian Q."/>
            <person name="Mei H."/>
            <person name="Zhang T."/>
            <person name="Gao T."/>
            <person name="Zhang H."/>
        </authorList>
    </citation>
    <scope>NUCLEOTIDE SEQUENCE</scope>
    <source>
        <strain evidence="2">G01</strain>
    </source>
</reference>
<dbReference type="AlphaFoldDB" id="A0AAW2PUM6"/>
<evidence type="ECO:0000313" key="2">
    <source>
        <dbReference type="EMBL" id="KAL0358521.1"/>
    </source>
</evidence>
<evidence type="ECO:0000256" key="1">
    <source>
        <dbReference type="SAM" id="MobiDB-lite"/>
    </source>
</evidence>
<comment type="caution">
    <text evidence="2">The sequence shown here is derived from an EMBL/GenBank/DDBJ whole genome shotgun (WGS) entry which is preliminary data.</text>
</comment>
<gene>
    <name evidence="2" type="ORF">Sangu_0701500</name>
</gene>
<reference evidence="2" key="1">
    <citation type="submission" date="2020-06" db="EMBL/GenBank/DDBJ databases">
        <authorList>
            <person name="Li T."/>
            <person name="Hu X."/>
            <person name="Zhang T."/>
            <person name="Song X."/>
            <person name="Zhang H."/>
            <person name="Dai N."/>
            <person name="Sheng W."/>
            <person name="Hou X."/>
            <person name="Wei L."/>
        </authorList>
    </citation>
    <scope>NUCLEOTIDE SEQUENCE</scope>
    <source>
        <strain evidence="2">G01</strain>
        <tissue evidence="2">Leaf</tissue>
    </source>
</reference>
<organism evidence="2">
    <name type="scientific">Sesamum angustifolium</name>
    <dbReference type="NCBI Taxonomy" id="2727405"/>
    <lineage>
        <taxon>Eukaryota</taxon>
        <taxon>Viridiplantae</taxon>
        <taxon>Streptophyta</taxon>
        <taxon>Embryophyta</taxon>
        <taxon>Tracheophyta</taxon>
        <taxon>Spermatophyta</taxon>
        <taxon>Magnoliopsida</taxon>
        <taxon>eudicotyledons</taxon>
        <taxon>Gunneridae</taxon>
        <taxon>Pentapetalae</taxon>
        <taxon>asterids</taxon>
        <taxon>lamiids</taxon>
        <taxon>Lamiales</taxon>
        <taxon>Pedaliaceae</taxon>
        <taxon>Sesamum</taxon>
    </lineage>
</organism>
<feature type="compositionally biased region" description="Low complexity" evidence="1">
    <location>
        <begin position="36"/>
        <end position="45"/>
    </location>
</feature>
<protein>
    <submittedName>
        <fullName evidence="2">Uncharacterized protein</fullName>
    </submittedName>
</protein>
<feature type="region of interest" description="Disordered" evidence="1">
    <location>
        <begin position="61"/>
        <end position="80"/>
    </location>
</feature>